<accession>A0A401GX73</accession>
<organism evidence="9 10">
    <name type="scientific">Sparassis crispa</name>
    <dbReference type="NCBI Taxonomy" id="139825"/>
    <lineage>
        <taxon>Eukaryota</taxon>
        <taxon>Fungi</taxon>
        <taxon>Dikarya</taxon>
        <taxon>Basidiomycota</taxon>
        <taxon>Agaricomycotina</taxon>
        <taxon>Agaricomycetes</taxon>
        <taxon>Polyporales</taxon>
        <taxon>Sparassidaceae</taxon>
        <taxon>Sparassis</taxon>
    </lineage>
</organism>
<evidence type="ECO:0000256" key="5">
    <source>
        <dbReference type="ARBA" id="ARBA00022833"/>
    </source>
</evidence>
<dbReference type="OrthoDB" id="6077919at2759"/>
<keyword evidence="6" id="KW-0539">Nucleus</keyword>
<dbReference type="STRING" id="139825.A0A401GX73"/>
<dbReference type="SUPFAM" id="SSF57667">
    <property type="entry name" value="beta-beta-alpha zinc fingers"/>
    <property type="match status" value="2"/>
</dbReference>
<evidence type="ECO:0000256" key="3">
    <source>
        <dbReference type="ARBA" id="ARBA00022737"/>
    </source>
</evidence>
<evidence type="ECO:0000256" key="1">
    <source>
        <dbReference type="ARBA" id="ARBA00004123"/>
    </source>
</evidence>
<dbReference type="AlphaFoldDB" id="A0A401GX73"/>
<evidence type="ECO:0000256" key="6">
    <source>
        <dbReference type="ARBA" id="ARBA00023242"/>
    </source>
</evidence>
<comment type="caution">
    <text evidence="9">The sequence shown here is derived from an EMBL/GenBank/DDBJ whole genome shotgun (WGS) entry which is preliminary data.</text>
</comment>
<feature type="domain" description="C2H2-type" evidence="8">
    <location>
        <begin position="186"/>
        <end position="215"/>
    </location>
</feature>
<dbReference type="GO" id="GO:0005634">
    <property type="term" value="C:nucleus"/>
    <property type="evidence" value="ECO:0007669"/>
    <property type="project" value="UniProtKB-SubCell"/>
</dbReference>
<dbReference type="RefSeq" id="XP_027617720.1">
    <property type="nucleotide sequence ID" value="XM_027761919.1"/>
</dbReference>
<feature type="domain" description="C2H2-type" evidence="8">
    <location>
        <begin position="76"/>
        <end position="100"/>
    </location>
</feature>
<dbReference type="Pfam" id="PF12171">
    <property type="entry name" value="zf-C2H2_jaz"/>
    <property type="match status" value="1"/>
</dbReference>
<evidence type="ECO:0000313" key="9">
    <source>
        <dbReference type="EMBL" id="GBE86807.1"/>
    </source>
</evidence>
<keyword evidence="2" id="KW-0479">Metal-binding</keyword>
<keyword evidence="5" id="KW-0862">Zinc</keyword>
<evidence type="ECO:0000256" key="4">
    <source>
        <dbReference type="ARBA" id="ARBA00022771"/>
    </source>
</evidence>
<evidence type="ECO:0000256" key="2">
    <source>
        <dbReference type="ARBA" id="ARBA00022723"/>
    </source>
</evidence>
<feature type="domain" description="C2H2-type" evidence="8">
    <location>
        <begin position="52"/>
        <end position="75"/>
    </location>
</feature>
<proteinExistence type="predicted"/>
<dbReference type="GeneID" id="38783724"/>
<protein>
    <recommendedName>
        <fullName evidence="8">C2H2-type domain-containing protein</fullName>
    </recommendedName>
</protein>
<reference evidence="9 10" key="1">
    <citation type="journal article" date="2018" name="Sci. Rep.">
        <title>Genome sequence of the cauliflower mushroom Sparassis crispa (Hanabiratake) and its association with beneficial usage.</title>
        <authorList>
            <person name="Kiyama R."/>
            <person name="Furutani Y."/>
            <person name="Kawaguchi K."/>
            <person name="Nakanishi T."/>
        </authorList>
    </citation>
    <scope>NUCLEOTIDE SEQUENCE [LARGE SCALE GENOMIC DNA]</scope>
</reference>
<dbReference type="SMART" id="SM00355">
    <property type="entry name" value="ZnF_C2H2"/>
    <property type="match status" value="7"/>
</dbReference>
<sequence>MPYCARCARSFKNNQALWQHEENSGMHNVCRECEVDFGSESELISHYEDEHYYCDSCEELFDSESELEDHNEEAHWYCRSCERFFKDENSLNYHLRSSIHRPRAYACPGRKCTKAFTSHAALVNHWESGACPSGVTRESVNRVAAKLDKTGLITNPTRLLGGPSGRGESVVTQVWATERSWNGEEYECFLCHRGFRSLLALNAHLQSPVHADKGYRCPKTWRGCGKEFKTLSALCQHVESEQCGVRRFSKEMQNVIESMSSKMKKITL</sequence>
<dbReference type="InterPro" id="IPR036236">
    <property type="entry name" value="Znf_C2H2_sf"/>
</dbReference>
<dbReference type="PANTHER" id="PTHR24406">
    <property type="entry name" value="TRANSCRIPTIONAL REPRESSOR CTCFL-RELATED"/>
    <property type="match status" value="1"/>
</dbReference>
<evidence type="ECO:0000313" key="10">
    <source>
        <dbReference type="Proteomes" id="UP000287166"/>
    </source>
</evidence>
<name>A0A401GX73_9APHY</name>
<dbReference type="EMBL" id="BFAD01000010">
    <property type="protein sequence ID" value="GBE86807.1"/>
    <property type="molecule type" value="Genomic_DNA"/>
</dbReference>
<dbReference type="Gene3D" id="3.30.160.60">
    <property type="entry name" value="Classic Zinc Finger"/>
    <property type="match status" value="3"/>
</dbReference>
<evidence type="ECO:0000259" key="8">
    <source>
        <dbReference type="PROSITE" id="PS50157"/>
    </source>
</evidence>
<dbReference type="Pfam" id="PF12874">
    <property type="entry name" value="zf-met"/>
    <property type="match status" value="1"/>
</dbReference>
<dbReference type="InterPro" id="IPR022755">
    <property type="entry name" value="Znf_C2H2_jaz"/>
</dbReference>
<dbReference type="Proteomes" id="UP000287166">
    <property type="component" value="Unassembled WGS sequence"/>
</dbReference>
<dbReference type="InParanoid" id="A0A401GX73"/>
<evidence type="ECO:0000256" key="7">
    <source>
        <dbReference type="PROSITE-ProRule" id="PRU00042"/>
    </source>
</evidence>
<dbReference type="PROSITE" id="PS00028">
    <property type="entry name" value="ZINC_FINGER_C2H2_1"/>
    <property type="match status" value="2"/>
</dbReference>
<comment type="subcellular location">
    <subcellularLocation>
        <location evidence="1">Nucleus</location>
    </subcellularLocation>
</comment>
<dbReference type="InterPro" id="IPR050888">
    <property type="entry name" value="ZnF_C2H2-type_TF"/>
</dbReference>
<gene>
    <name evidence="9" type="ORF">SCP_1000490</name>
</gene>
<dbReference type="InterPro" id="IPR013087">
    <property type="entry name" value="Znf_C2H2_type"/>
</dbReference>
<dbReference type="PROSITE" id="PS50157">
    <property type="entry name" value="ZINC_FINGER_C2H2_2"/>
    <property type="match status" value="5"/>
</dbReference>
<dbReference type="GO" id="GO:0008270">
    <property type="term" value="F:zinc ion binding"/>
    <property type="evidence" value="ECO:0007669"/>
    <property type="project" value="UniProtKB-KW"/>
</dbReference>
<keyword evidence="10" id="KW-1185">Reference proteome</keyword>
<feature type="domain" description="C2H2-type" evidence="8">
    <location>
        <begin position="2"/>
        <end position="32"/>
    </location>
</feature>
<feature type="domain" description="C2H2-type" evidence="8">
    <location>
        <begin position="215"/>
        <end position="247"/>
    </location>
</feature>
<keyword evidence="4 7" id="KW-0863">Zinc-finger</keyword>
<keyword evidence="3" id="KW-0677">Repeat</keyword>
<dbReference type="Pfam" id="PF00096">
    <property type="entry name" value="zf-C2H2"/>
    <property type="match status" value="1"/>
</dbReference>